<dbReference type="EMBL" id="JANVFU010000018">
    <property type="protein sequence ID" value="KAJ3739419.1"/>
    <property type="molecule type" value="Genomic_DNA"/>
</dbReference>
<dbReference type="Proteomes" id="UP001142393">
    <property type="component" value="Unassembled WGS sequence"/>
</dbReference>
<accession>A0A9W8TTC4</accession>
<dbReference type="Proteomes" id="UP001163850">
    <property type="component" value="Unassembled WGS sequence"/>
</dbReference>
<organism evidence="2 4">
    <name type="scientific">Lentinula detonsa</name>
    <dbReference type="NCBI Taxonomy" id="2804962"/>
    <lineage>
        <taxon>Eukaryota</taxon>
        <taxon>Fungi</taxon>
        <taxon>Dikarya</taxon>
        <taxon>Basidiomycota</taxon>
        <taxon>Agaricomycotina</taxon>
        <taxon>Agaricomycetes</taxon>
        <taxon>Agaricomycetidae</taxon>
        <taxon>Agaricales</taxon>
        <taxon>Marasmiineae</taxon>
        <taxon>Omphalotaceae</taxon>
        <taxon>Lentinula</taxon>
    </lineage>
</organism>
<evidence type="ECO:0000313" key="2">
    <source>
        <dbReference type="EMBL" id="KAJ3739419.1"/>
    </source>
</evidence>
<evidence type="ECO:0000313" key="3">
    <source>
        <dbReference type="EMBL" id="KAJ3987287.1"/>
    </source>
</evidence>
<keyword evidence="4" id="KW-1185">Reference proteome</keyword>
<evidence type="ECO:0000256" key="1">
    <source>
        <dbReference type="SAM" id="MobiDB-lite"/>
    </source>
</evidence>
<evidence type="ECO:0000313" key="4">
    <source>
        <dbReference type="Proteomes" id="UP001142393"/>
    </source>
</evidence>
<reference evidence="2" key="2">
    <citation type="submission" date="2022-08" db="EMBL/GenBank/DDBJ databases">
        <authorList>
            <consortium name="DOE Joint Genome Institute"/>
            <person name="Min B."/>
            <person name="Sierra-Patev S."/>
            <person name="Naranjo-Ortiz M."/>
            <person name="Looney B."/>
            <person name="Konkel Z."/>
            <person name="Slot J.C."/>
            <person name="Sakamoto Y."/>
            <person name="Steenwyk J.L."/>
            <person name="Rokas A."/>
            <person name="Carro J."/>
            <person name="Camarero S."/>
            <person name="Ferreira P."/>
            <person name="Molpeceres G."/>
            <person name="Ruiz-duenas F.J."/>
            <person name="Serrano A."/>
            <person name="Henrissat B."/>
            <person name="Drula E."/>
            <person name="Hughes K.W."/>
            <person name="Mata J.L."/>
            <person name="Ishikawa N.K."/>
            <person name="Vargas-Isla R."/>
            <person name="Ushijima S."/>
            <person name="Smith C.A."/>
            <person name="Ahrendt S."/>
            <person name="Andreopoulos W."/>
            <person name="He G."/>
            <person name="LaButti K."/>
            <person name="Lipzen A."/>
            <person name="Ng V."/>
            <person name="Riley R."/>
            <person name="Sandor L."/>
            <person name="Barry K."/>
            <person name="Martinez A.T."/>
            <person name="Xiao Y."/>
            <person name="Gibbons J.G."/>
            <person name="Terashima K."/>
            <person name="Hibbett D.S."/>
            <person name="Grigoriev I.V."/>
        </authorList>
    </citation>
    <scope>NUCLEOTIDE SEQUENCE</scope>
    <source>
        <strain evidence="2">TFB7810</strain>
    </source>
</reference>
<feature type="compositionally biased region" description="Polar residues" evidence="1">
    <location>
        <begin position="1"/>
        <end position="10"/>
    </location>
</feature>
<sequence length="302" mass="32985">MDTDTVSTIPFQAPPIRRDMSYRKPAPEYIPSPPSSPTIVTPDLPKAQGSSTLGQRALPPLPGGWQDVLRQAASAQERQIDAAVTVALYNDATSFSRHTSFVQSAPPMLQEDRENFPSIPTTPNGTKRRLPQTYRPPTPPISSASRKRKLPEESSVENHEYLTVPRSSNLIRNAESSGLCPPLSRTATTTAGSSRNSFHPLSTQASFRTEKTALSDFVAGGARTNNTSHIDGRHEDDLHDLPVLPMYIVKPPARRRGSGLTGSTKVGSVRSQKTWSESCRSAFHNVGCVLRDAFCCCFSWSP</sequence>
<name>A0A9W8TTC4_9AGAR</name>
<dbReference type="AlphaFoldDB" id="A0A9W8TTC4"/>
<gene>
    <name evidence="2" type="ORF">DFH05DRAFT_508372</name>
    <name evidence="3" type="ORF">F5890DRAFT_824830</name>
</gene>
<reference evidence="3" key="1">
    <citation type="submission" date="2022-08" db="EMBL/GenBank/DDBJ databases">
        <authorList>
            <consortium name="DOE Joint Genome Institute"/>
            <person name="Min B."/>
            <person name="Riley R."/>
            <person name="Sierra-Patev S."/>
            <person name="Naranjo-Ortiz M."/>
            <person name="Looney B."/>
            <person name="Konkel Z."/>
            <person name="Slot J.C."/>
            <person name="Sakamoto Y."/>
            <person name="Steenwyk J.L."/>
            <person name="Rokas A."/>
            <person name="Carro J."/>
            <person name="Camarero S."/>
            <person name="Ferreira P."/>
            <person name="Molpeceres G."/>
            <person name="Ruiz-Duenas F.J."/>
            <person name="Serrano A."/>
            <person name="Henrissat B."/>
            <person name="Drula E."/>
            <person name="Hughes K.W."/>
            <person name="Mata J.L."/>
            <person name="Ishikawa N.K."/>
            <person name="Vargas-Isla R."/>
            <person name="Ushijima S."/>
            <person name="Smith C.A."/>
            <person name="Ahrendt S."/>
            <person name="Andreopoulos W."/>
            <person name="He G."/>
            <person name="Labutti K."/>
            <person name="Lipzen A."/>
            <person name="Ng V."/>
            <person name="Sandor L."/>
            <person name="Barry K."/>
            <person name="Martinez A.T."/>
            <person name="Xiao Y."/>
            <person name="Gibbons J.G."/>
            <person name="Terashima K."/>
            <person name="Hibbett D.S."/>
            <person name="Grigoriev I.V."/>
        </authorList>
    </citation>
    <scope>NUCLEOTIDE SEQUENCE</scope>
    <source>
        <strain evidence="3">TFB7829</strain>
    </source>
</reference>
<reference evidence="2 4" key="3">
    <citation type="journal article" date="2023" name="Proc. Natl. Acad. Sci. U.S.A.">
        <title>A global phylogenomic analysis of the shiitake genus Lentinula.</title>
        <authorList>
            <person name="Sierra-Patev S."/>
            <person name="Min B."/>
            <person name="Naranjo-Ortiz M."/>
            <person name="Looney B."/>
            <person name="Konkel Z."/>
            <person name="Slot J.C."/>
            <person name="Sakamoto Y."/>
            <person name="Steenwyk J.L."/>
            <person name="Rokas A."/>
            <person name="Carro J."/>
            <person name="Camarero S."/>
            <person name="Ferreira P."/>
            <person name="Molpeceres G."/>
            <person name="Ruiz-Duenas F.J."/>
            <person name="Serrano A."/>
            <person name="Henrissat B."/>
            <person name="Drula E."/>
            <person name="Hughes K.W."/>
            <person name="Mata J.L."/>
            <person name="Ishikawa N.K."/>
            <person name="Vargas-Isla R."/>
            <person name="Ushijima S."/>
            <person name="Smith C.A."/>
            <person name="Donoghue J."/>
            <person name="Ahrendt S."/>
            <person name="Andreopoulos W."/>
            <person name="He G."/>
            <person name="LaButti K."/>
            <person name="Lipzen A."/>
            <person name="Ng V."/>
            <person name="Riley R."/>
            <person name="Sandor L."/>
            <person name="Barry K."/>
            <person name="Martinez A.T."/>
            <person name="Xiao Y."/>
            <person name="Gibbons J.G."/>
            <person name="Terashima K."/>
            <person name="Grigoriev I.V."/>
            <person name="Hibbett D."/>
        </authorList>
    </citation>
    <scope>NUCLEOTIDE SEQUENCE [LARGE SCALE GENOMIC DNA]</scope>
    <source>
        <strain evidence="2 4">TFB7810</strain>
    </source>
</reference>
<feature type="compositionally biased region" description="Basic and acidic residues" evidence="1">
    <location>
        <begin position="150"/>
        <end position="159"/>
    </location>
</feature>
<dbReference type="EMBL" id="MU801926">
    <property type="protein sequence ID" value="KAJ3987287.1"/>
    <property type="molecule type" value="Genomic_DNA"/>
</dbReference>
<protein>
    <submittedName>
        <fullName evidence="2">Uncharacterized protein</fullName>
    </submittedName>
</protein>
<feature type="region of interest" description="Disordered" evidence="1">
    <location>
        <begin position="101"/>
        <end position="159"/>
    </location>
</feature>
<accession>A0AA38Q528</accession>
<comment type="caution">
    <text evidence="2">The sequence shown here is derived from an EMBL/GenBank/DDBJ whole genome shotgun (WGS) entry which is preliminary data.</text>
</comment>
<feature type="region of interest" description="Disordered" evidence="1">
    <location>
        <begin position="1"/>
        <end position="52"/>
    </location>
</feature>
<feature type="compositionally biased region" description="Basic and acidic residues" evidence="1">
    <location>
        <begin position="16"/>
        <end position="26"/>
    </location>
</feature>
<proteinExistence type="predicted"/>